<keyword evidence="3" id="KW-1185">Reference proteome</keyword>
<feature type="region of interest" description="Disordered" evidence="1">
    <location>
        <begin position="132"/>
        <end position="192"/>
    </location>
</feature>
<evidence type="ECO:0000256" key="1">
    <source>
        <dbReference type="SAM" id="MobiDB-lite"/>
    </source>
</evidence>
<protein>
    <submittedName>
        <fullName evidence="2">Uncharacterized protein</fullName>
    </submittedName>
</protein>
<feature type="non-terminal residue" evidence="2">
    <location>
        <position position="1"/>
    </location>
</feature>
<gene>
    <name evidence="2" type="ORF">MHI_LOCUS753594</name>
</gene>
<comment type="caution">
    <text evidence="2">The sequence shown here is derived from an EMBL/GenBank/DDBJ whole genome shotgun (WGS) entry which is preliminary data.</text>
</comment>
<dbReference type="Proteomes" id="UP000752696">
    <property type="component" value="Unassembled WGS sequence"/>
</dbReference>
<organism evidence="2 3">
    <name type="scientific">Heterotrigona itama</name>
    <dbReference type="NCBI Taxonomy" id="395501"/>
    <lineage>
        <taxon>Eukaryota</taxon>
        <taxon>Metazoa</taxon>
        <taxon>Ecdysozoa</taxon>
        <taxon>Arthropoda</taxon>
        <taxon>Hexapoda</taxon>
        <taxon>Insecta</taxon>
        <taxon>Pterygota</taxon>
        <taxon>Neoptera</taxon>
        <taxon>Endopterygota</taxon>
        <taxon>Hymenoptera</taxon>
        <taxon>Apocrita</taxon>
        <taxon>Aculeata</taxon>
        <taxon>Apoidea</taxon>
        <taxon>Anthophila</taxon>
        <taxon>Apidae</taxon>
        <taxon>Heterotrigona</taxon>
    </lineage>
</organism>
<sequence>STDERKILFVYTSNGKVGRNVPVGRIDTDVSLFQNPRIEVVSLRRKQLKMFAPKTQTSNSTFYTELESDEAADGKGEPNESKECDVGKESDDRPEMTEPRDRRRREEAEYDGRSFHKIASFGSFSRFRSFVMSAGSSAEQQRIVVEEEEEEEEDEDEEEEEEESEENSNSNSTQGVPPLVRVSRGMLEYRNS</sequence>
<accession>A0A6V7HCP1</accession>
<dbReference type="EMBL" id="CAJDYZ010010274">
    <property type="protein sequence ID" value="CAD1477812.1"/>
    <property type="molecule type" value="Genomic_DNA"/>
</dbReference>
<feature type="compositionally biased region" description="Basic and acidic residues" evidence="1">
    <location>
        <begin position="72"/>
        <end position="112"/>
    </location>
</feature>
<feature type="compositionally biased region" description="Acidic residues" evidence="1">
    <location>
        <begin position="146"/>
        <end position="166"/>
    </location>
</feature>
<evidence type="ECO:0000313" key="3">
    <source>
        <dbReference type="Proteomes" id="UP000752696"/>
    </source>
</evidence>
<reference evidence="2" key="1">
    <citation type="submission" date="2020-07" db="EMBL/GenBank/DDBJ databases">
        <authorList>
            <person name="Nazaruddin N."/>
        </authorList>
    </citation>
    <scope>NUCLEOTIDE SEQUENCE</scope>
</reference>
<proteinExistence type="predicted"/>
<feature type="non-terminal residue" evidence="2">
    <location>
        <position position="192"/>
    </location>
</feature>
<name>A0A6V7HCP1_9HYME</name>
<evidence type="ECO:0000313" key="2">
    <source>
        <dbReference type="EMBL" id="CAD1477812.1"/>
    </source>
</evidence>
<feature type="region of interest" description="Disordered" evidence="1">
    <location>
        <begin position="60"/>
        <end position="112"/>
    </location>
</feature>
<dbReference type="AlphaFoldDB" id="A0A6V7HCP1"/>